<proteinExistence type="predicted"/>
<protein>
    <submittedName>
        <fullName evidence="2">Uncharacterized protein</fullName>
    </submittedName>
</protein>
<comment type="caution">
    <text evidence="2">The sequence shown here is derived from an EMBL/GenBank/DDBJ whole genome shotgun (WGS) entry which is preliminary data.</text>
</comment>
<evidence type="ECO:0000313" key="2">
    <source>
        <dbReference type="EMBL" id="CAE6450473.1"/>
    </source>
</evidence>
<sequence length="201" mass="22220">MLAATTSGYDVTTYITQSPGETTLFPTDNNPLTPEGYTEGKKAHLWILALAIALTATRIIHLAQYLRVTYYVSHAGSTDPKRTNWSRVRSRLQAITIGLVISTLMLIAALVIASNGFGKSVLGASIRLGLWIGGFMVEIMSHLCMPFYWWLYSDPNTPNSDYSLPPVNPDPDVKLHKRLRTIITIILGEVPAIHIPCHQVC</sequence>
<organism evidence="2 3">
    <name type="scientific">Rhizoctonia solani</name>
    <dbReference type="NCBI Taxonomy" id="456999"/>
    <lineage>
        <taxon>Eukaryota</taxon>
        <taxon>Fungi</taxon>
        <taxon>Dikarya</taxon>
        <taxon>Basidiomycota</taxon>
        <taxon>Agaricomycotina</taxon>
        <taxon>Agaricomycetes</taxon>
        <taxon>Cantharellales</taxon>
        <taxon>Ceratobasidiaceae</taxon>
        <taxon>Rhizoctonia</taxon>
    </lineage>
</organism>
<keyword evidence="1" id="KW-1133">Transmembrane helix</keyword>
<gene>
    <name evidence="2" type="ORF">RDB_LOCUS40959</name>
</gene>
<reference evidence="2" key="1">
    <citation type="submission" date="2021-01" db="EMBL/GenBank/DDBJ databases">
        <authorList>
            <person name="Kaushik A."/>
        </authorList>
    </citation>
    <scope>NUCLEOTIDE SEQUENCE</scope>
    <source>
        <strain evidence="2">Type strain: AG8-Rh-89/</strain>
    </source>
</reference>
<dbReference type="Proteomes" id="UP000663850">
    <property type="component" value="Unassembled WGS sequence"/>
</dbReference>
<keyword evidence="1" id="KW-0812">Transmembrane</keyword>
<feature type="transmembrane region" description="Helical" evidence="1">
    <location>
        <begin position="94"/>
        <end position="116"/>
    </location>
</feature>
<evidence type="ECO:0000256" key="1">
    <source>
        <dbReference type="SAM" id="Phobius"/>
    </source>
</evidence>
<name>A0A8H3B888_9AGAM</name>
<feature type="transmembrane region" description="Helical" evidence="1">
    <location>
        <begin position="45"/>
        <end position="66"/>
    </location>
</feature>
<keyword evidence="1" id="KW-0472">Membrane</keyword>
<feature type="transmembrane region" description="Helical" evidence="1">
    <location>
        <begin position="128"/>
        <end position="151"/>
    </location>
</feature>
<accession>A0A8H3B888</accession>
<dbReference type="AlphaFoldDB" id="A0A8H3B888"/>
<evidence type="ECO:0000313" key="3">
    <source>
        <dbReference type="Proteomes" id="UP000663850"/>
    </source>
</evidence>
<dbReference type="EMBL" id="CAJMWZ010002160">
    <property type="protein sequence ID" value="CAE6450473.1"/>
    <property type="molecule type" value="Genomic_DNA"/>
</dbReference>